<evidence type="ECO:0000313" key="3">
    <source>
        <dbReference type="EMBL" id="OCL02720.1"/>
    </source>
</evidence>
<keyword evidence="4" id="KW-1185">Reference proteome</keyword>
<dbReference type="Gene3D" id="1.20.120.1020">
    <property type="entry name" value="Prion-inhibition and propagation, HeLo domain"/>
    <property type="match status" value="1"/>
</dbReference>
<dbReference type="InterPro" id="IPR000719">
    <property type="entry name" value="Prot_kinase_dom"/>
</dbReference>
<proteinExistence type="predicted"/>
<evidence type="ECO:0000259" key="2">
    <source>
        <dbReference type="PROSITE" id="PS50011"/>
    </source>
</evidence>
<sequence length="692" mass="78205">MTDPISLTSLAIGGFSLAIQVFQGIQKGYGYFDSAAHMDEECEVLKIRLGVEYSLLLEWGDAAGLTDEKRHPDYEKTMKVNQSLIFAILGEIQSRLKRLRKLSLEDFNDAEKSQKSDVELDEGIKRVADITLGSSDPNDNVQSSLKPESARSCGTSQRGFSRESIEHVDFETYADIFKSVAIPRGKQRHHRVLNVLLAFGKGMKDIVKQPKRMKWALKDRKSIEENIQRISQLTAYLRQIVGSTQMQILLDTAQDTWMQVLQLTTTVKEMEHLLIAMQKARDHSAVQDTMRFKSGDTTLIGPLRNTNTSDRDMRQHNSLYEQLIKFSIVVAKSPGPSEGMHGVSKRLSDENLKALRQREVSDRGTRTLATYQDKKVWIEWKKYTSVAIDLGQGMTTSGPDPGVVKSVERLVALLQTKSRPAEFRAPSCLGYFLVKGKDSQFGLLYEADNSSETIHDPRSLLQRFGERAAFLRDRLRLAQDLATSLMYLHAVNWLHKGFRSASILLFPESAIDEYGKLILSGLEYARPDEIGRTSTGPPEDREWAVYCHPGYLGDYRKRGFRKTYDIYSLGIVLIEIAFWKAADDILGFTEIDGHEHQDLLEAKSQLTKHFDKTSRSDLENIRRRLLTDNPEILEHVRVTMGEHYHSAVRACIVGMEAFGLPEEVDQSDPAIAALLQQAFMSVVVDVLKSIVV</sequence>
<dbReference type="Pfam" id="PF14479">
    <property type="entry name" value="HeLo"/>
    <property type="match status" value="1"/>
</dbReference>
<accession>A0A8E2JMD6</accession>
<feature type="domain" description="Protein kinase" evidence="2">
    <location>
        <begin position="326"/>
        <end position="648"/>
    </location>
</feature>
<dbReference type="EMBL" id="KV750885">
    <property type="protein sequence ID" value="OCL02720.1"/>
    <property type="molecule type" value="Genomic_DNA"/>
</dbReference>
<dbReference type="SUPFAM" id="SSF56112">
    <property type="entry name" value="Protein kinase-like (PK-like)"/>
    <property type="match status" value="1"/>
</dbReference>
<dbReference type="GO" id="GO:0004672">
    <property type="term" value="F:protein kinase activity"/>
    <property type="evidence" value="ECO:0007669"/>
    <property type="project" value="InterPro"/>
</dbReference>
<dbReference type="Gene3D" id="1.10.510.10">
    <property type="entry name" value="Transferase(Phosphotransferase) domain 1"/>
    <property type="match status" value="1"/>
</dbReference>
<dbReference type="AlphaFoldDB" id="A0A8E2JMD6"/>
<protein>
    <recommendedName>
        <fullName evidence="2">Protein kinase domain-containing protein</fullName>
    </recommendedName>
</protein>
<dbReference type="Proteomes" id="UP000250140">
    <property type="component" value="Unassembled WGS sequence"/>
</dbReference>
<dbReference type="PROSITE" id="PS50011">
    <property type="entry name" value="PROTEIN_KINASE_DOM"/>
    <property type="match status" value="1"/>
</dbReference>
<organism evidence="3 4">
    <name type="scientific">Glonium stellatum</name>
    <dbReference type="NCBI Taxonomy" id="574774"/>
    <lineage>
        <taxon>Eukaryota</taxon>
        <taxon>Fungi</taxon>
        <taxon>Dikarya</taxon>
        <taxon>Ascomycota</taxon>
        <taxon>Pezizomycotina</taxon>
        <taxon>Dothideomycetes</taxon>
        <taxon>Pleosporomycetidae</taxon>
        <taxon>Gloniales</taxon>
        <taxon>Gloniaceae</taxon>
        <taxon>Glonium</taxon>
    </lineage>
</organism>
<dbReference type="InterPro" id="IPR011009">
    <property type="entry name" value="Kinase-like_dom_sf"/>
</dbReference>
<name>A0A8E2JMD6_9PEZI</name>
<dbReference type="InterPro" id="IPR029498">
    <property type="entry name" value="HeLo_dom"/>
</dbReference>
<reference evidence="3 4" key="1">
    <citation type="journal article" date="2016" name="Nat. Commun.">
        <title>Ectomycorrhizal ecology is imprinted in the genome of the dominant symbiotic fungus Cenococcum geophilum.</title>
        <authorList>
            <consortium name="DOE Joint Genome Institute"/>
            <person name="Peter M."/>
            <person name="Kohler A."/>
            <person name="Ohm R.A."/>
            <person name="Kuo A."/>
            <person name="Krutzmann J."/>
            <person name="Morin E."/>
            <person name="Arend M."/>
            <person name="Barry K.W."/>
            <person name="Binder M."/>
            <person name="Choi C."/>
            <person name="Clum A."/>
            <person name="Copeland A."/>
            <person name="Grisel N."/>
            <person name="Haridas S."/>
            <person name="Kipfer T."/>
            <person name="LaButti K."/>
            <person name="Lindquist E."/>
            <person name="Lipzen A."/>
            <person name="Maire R."/>
            <person name="Meier B."/>
            <person name="Mihaltcheva S."/>
            <person name="Molinier V."/>
            <person name="Murat C."/>
            <person name="Poggeler S."/>
            <person name="Quandt C.A."/>
            <person name="Sperisen C."/>
            <person name="Tritt A."/>
            <person name="Tisserant E."/>
            <person name="Crous P.W."/>
            <person name="Henrissat B."/>
            <person name="Nehls U."/>
            <person name="Egli S."/>
            <person name="Spatafora J.W."/>
            <person name="Grigoriev I.V."/>
            <person name="Martin F.M."/>
        </authorList>
    </citation>
    <scope>NUCLEOTIDE SEQUENCE [LARGE SCALE GENOMIC DNA]</scope>
    <source>
        <strain evidence="3 4">CBS 207.34</strain>
    </source>
</reference>
<feature type="compositionally biased region" description="Polar residues" evidence="1">
    <location>
        <begin position="132"/>
        <end position="158"/>
    </location>
</feature>
<dbReference type="PANTHER" id="PTHR37542:SF1">
    <property type="entry name" value="PRION-INHIBITION AND PROPAGATION HELO DOMAIN-CONTAINING PROTEIN"/>
    <property type="match status" value="1"/>
</dbReference>
<dbReference type="GO" id="GO:0005524">
    <property type="term" value="F:ATP binding"/>
    <property type="evidence" value="ECO:0007669"/>
    <property type="project" value="InterPro"/>
</dbReference>
<evidence type="ECO:0000313" key="4">
    <source>
        <dbReference type="Proteomes" id="UP000250140"/>
    </source>
</evidence>
<feature type="region of interest" description="Disordered" evidence="1">
    <location>
        <begin position="131"/>
        <end position="158"/>
    </location>
</feature>
<evidence type="ECO:0000256" key="1">
    <source>
        <dbReference type="SAM" id="MobiDB-lite"/>
    </source>
</evidence>
<dbReference type="PANTHER" id="PTHR37542">
    <property type="entry name" value="HELO DOMAIN-CONTAINING PROTEIN-RELATED"/>
    <property type="match status" value="1"/>
</dbReference>
<gene>
    <name evidence="3" type="ORF">AOQ84DRAFT_392743</name>
</gene>
<dbReference type="InterPro" id="IPR038305">
    <property type="entry name" value="HeLo_sf"/>
</dbReference>
<dbReference type="OrthoDB" id="1911848at2759"/>